<organism evidence="1 2">
    <name type="scientific">Paraburkholderia terricola</name>
    <dbReference type="NCBI Taxonomy" id="169427"/>
    <lineage>
        <taxon>Bacteria</taxon>
        <taxon>Pseudomonadati</taxon>
        <taxon>Pseudomonadota</taxon>
        <taxon>Betaproteobacteria</taxon>
        <taxon>Burkholderiales</taxon>
        <taxon>Burkholderiaceae</taxon>
        <taxon>Paraburkholderia</taxon>
    </lineage>
</organism>
<gene>
    <name evidence="1" type="ORF">J2804_004594</name>
</gene>
<evidence type="ECO:0000313" key="1">
    <source>
        <dbReference type="EMBL" id="MDR6411166.1"/>
    </source>
</evidence>
<comment type="caution">
    <text evidence="1">The sequence shown here is derived from an EMBL/GenBank/DDBJ whole genome shotgun (WGS) entry which is preliminary data.</text>
</comment>
<dbReference type="Proteomes" id="UP001264340">
    <property type="component" value="Unassembled WGS sequence"/>
</dbReference>
<accession>A0ABU1LWN2</accession>
<reference evidence="1 2" key="1">
    <citation type="submission" date="2023-07" db="EMBL/GenBank/DDBJ databases">
        <title>Sorghum-associated microbial communities from plants grown in Nebraska, USA.</title>
        <authorList>
            <person name="Schachtman D."/>
        </authorList>
    </citation>
    <scope>NUCLEOTIDE SEQUENCE [LARGE SCALE GENOMIC DNA]</scope>
    <source>
        <strain evidence="1 2">DS1316</strain>
    </source>
</reference>
<name>A0ABU1LWN2_9BURK</name>
<protein>
    <submittedName>
        <fullName evidence="1">Uncharacterized protein</fullName>
    </submittedName>
</protein>
<evidence type="ECO:0000313" key="2">
    <source>
        <dbReference type="Proteomes" id="UP001264340"/>
    </source>
</evidence>
<proteinExistence type="predicted"/>
<sequence>MDTGVSRTTASSFAAAASLALLTPGRLATGDTAFAALTGSARAAEVVEDFFPAAGATLTADAFLAEEANLASVTFPVRSLERVPAAFFPPVVPSEVFAIASPFRLWLGKPFEKQTAGNL</sequence>
<keyword evidence="2" id="KW-1185">Reference proteome</keyword>
<dbReference type="EMBL" id="JAVDRP010000009">
    <property type="protein sequence ID" value="MDR6411166.1"/>
    <property type="molecule type" value="Genomic_DNA"/>
</dbReference>